<dbReference type="PROSITE" id="PS51688">
    <property type="entry name" value="ICA"/>
    <property type="match status" value="1"/>
</dbReference>
<gene>
    <name evidence="2" type="ORF">METZ01_LOCUS453975</name>
</gene>
<dbReference type="AlphaFoldDB" id="A0A383A0B1"/>
<evidence type="ECO:0000259" key="1">
    <source>
        <dbReference type="PROSITE" id="PS51688"/>
    </source>
</evidence>
<dbReference type="EMBL" id="UINC01188082">
    <property type="protein sequence ID" value="SVE01121.1"/>
    <property type="molecule type" value="Genomic_DNA"/>
</dbReference>
<proteinExistence type="predicted"/>
<dbReference type="InterPro" id="IPR030392">
    <property type="entry name" value="S74_ICA"/>
</dbReference>
<feature type="non-terminal residue" evidence="2">
    <location>
        <position position="1"/>
    </location>
</feature>
<protein>
    <recommendedName>
        <fullName evidence="1">Peptidase S74 domain-containing protein</fullName>
    </recommendedName>
</protein>
<sequence length="59" mass="6483">QEVEEIIPELVHTLQHAQFSDGLKVLNYGNIAGLLVEGIKGLNSKIESLEAKLEKQGKI</sequence>
<organism evidence="2">
    <name type="scientific">marine metagenome</name>
    <dbReference type="NCBI Taxonomy" id="408172"/>
    <lineage>
        <taxon>unclassified sequences</taxon>
        <taxon>metagenomes</taxon>
        <taxon>ecological metagenomes</taxon>
    </lineage>
</organism>
<feature type="domain" description="Peptidase S74" evidence="1">
    <location>
        <begin position="1"/>
        <end position="53"/>
    </location>
</feature>
<evidence type="ECO:0000313" key="2">
    <source>
        <dbReference type="EMBL" id="SVE01121.1"/>
    </source>
</evidence>
<reference evidence="2" key="1">
    <citation type="submission" date="2018-05" db="EMBL/GenBank/DDBJ databases">
        <authorList>
            <person name="Lanie J.A."/>
            <person name="Ng W.-L."/>
            <person name="Kazmierczak K.M."/>
            <person name="Andrzejewski T.M."/>
            <person name="Davidsen T.M."/>
            <person name="Wayne K.J."/>
            <person name="Tettelin H."/>
            <person name="Glass J.I."/>
            <person name="Rusch D."/>
            <person name="Podicherti R."/>
            <person name="Tsui H.-C.T."/>
            <person name="Winkler M.E."/>
        </authorList>
    </citation>
    <scope>NUCLEOTIDE SEQUENCE</scope>
</reference>
<name>A0A383A0B1_9ZZZZ</name>
<accession>A0A383A0B1</accession>